<dbReference type="NCBIfam" id="TIGR04056">
    <property type="entry name" value="OMP_RagA_SusC"/>
    <property type="match status" value="1"/>
</dbReference>
<comment type="caution">
    <text evidence="10">The sequence shown here is derived from an EMBL/GenBank/DDBJ whole genome shotgun (WGS) entry which is preliminary data.</text>
</comment>
<dbReference type="InterPro" id="IPR039426">
    <property type="entry name" value="TonB-dep_rcpt-like"/>
</dbReference>
<reference evidence="11" key="1">
    <citation type="journal article" date="2019" name="Int. J. Syst. Evol. Microbiol.">
        <title>The Global Catalogue of Microorganisms (GCM) 10K type strain sequencing project: providing services to taxonomists for standard genome sequencing and annotation.</title>
        <authorList>
            <consortium name="The Broad Institute Genomics Platform"/>
            <consortium name="The Broad Institute Genome Sequencing Center for Infectious Disease"/>
            <person name="Wu L."/>
            <person name="Ma J."/>
        </authorList>
    </citation>
    <scope>NUCLEOTIDE SEQUENCE [LARGE SCALE GENOMIC DNA]</scope>
    <source>
        <strain evidence="11">JCM 30531</strain>
    </source>
</reference>
<keyword evidence="2 7" id="KW-0813">Transport</keyword>
<feature type="domain" description="TonB-dependent receptor plug" evidence="9">
    <location>
        <begin position="137"/>
        <end position="260"/>
    </location>
</feature>
<comment type="similarity">
    <text evidence="7">Belongs to the TonB-dependent receptor family.</text>
</comment>
<dbReference type="EMBL" id="BMPU01000002">
    <property type="protein sequence ID" value="GGM51855.1"/>
    <property type="molecule type" value="Genomic_DNA"/>
</dbReference>
<protein>
    <submittedName>
        <fullName evidence="10">SusC/RagA family TonB-linked outer membrane protein</fullName>
    </submittedName>
</protein>
<keyword evidence="4 7" id="KW-0812">Transmembrane</keyword>
<organism evidence="10 11">
    <name type="scientific">Porphyromonas pasteri</name>
    <dbReference type="NCBI Taxonomy" id="1583331"/>
    <lineage>
        <taxon>Bacteria</taxon>
        <taxon>Pseudomonadati</taxon>
        <taxon>Bacteroidota</taxon>
        <taxon>Bacteroidia</taxon>
        <taxon>Bacteroidales</taxon>
        <taxon>Porphyromonadaceae</taxon>
        <taxon>Porphyromonas</taxon>
    </lineage>
</organism>
<evidence type="ECO:0000256" key="3">
    <source>
        <dbReference type="ARBA" id="ARBA00022452"/>
    </source>
</evidence>
<dbReference type="Gene3D" id="2.40.170.20">
    <property type="entry name" value="TonB-dependent receptor, beta-barrel domain"/>
    <property type="match status" value="1"/>
</dbReference>
<accession>A0ABQ2H7I4</accession>
<proteinExistence type="inferred from homology"/>
<comment type="subcellular location">
    <subcellularLocation>
        <location evidence="1 7">Cell outer membrane</location>
        <topology evidence="1 7">Multi-pass membrane protein</topology>
    </subcellularLocation>
</comment>
<evidence type="ECO:0000256" key="8">
    <source>
        <dbReference type="SAM" id="SignalP"/>
    </source>
</evidence>
<dbReference type="RefSeq" id="WP_188807850.1">
    <property type="nucleotide sequence ID" value="NZ_BMPU01000002.1"/>
</dbReference>
<feature type="chain" id="PRO_5046617840" evidence="8">
    <location>
        <begin position="22"/>
        <end position="1066"/>
    </location>
</feature>
<evidence type="ECO:0000256" key="6">
    <source>
        <dbReference type="ARBA" id="ARBA00023237"/>
    </source>
</evidence>
<dbReference type="InterPro" id="IPR037066">
    <property type="entry name" value="Plug_dom_sf"/>
</dbReference>
<evidence type="ECO:0000256" key="7">
    <source>
        <dbReference type="PROSITE-ProRule" id="PRU01360"/>
    </source>
</evidence>
<dbReference type="InterPro" id="IPR036942">
    <property type="entry name" value="Beta-barrel_TonB_sf"/>
</dbReference>
<dbReference type="InterPro" id="IPR023997">
    <property type="entry name" value="TonB-dep_OMP_SusC/RagA_CS"/>
</dbReference>
<keyword evidence="3 7" id="KW-1134">Transmembrane beta strand</keyword>
<gene>
    <name evidence="10" type="ORF">GCM10007088_08090</name>
</gene>
<keyword evidence="8" id="KW-0732">Signal</keyword>
<dbReference type="Proteomes" id="UP000653477">
    <property type="component" value="Unassembled WGS sequence"/>
</dbReference>
<dbReference type="InterPro" id="IPR012910">
    <property type="entry name" value="Plug_dom"/>
</dbReference>
<dbReference type="Gene3D" id="2.60.40.1120">
    <property type="entry name" value="Carboxypeptidase-like, regulatory domain"/>
    <property type="match status" value="1"/>
</dbReference>
<dbReference type="PROSITE" id="PS52016">
    <property type="entry name" value="TONB_DEPENDENT_REC_3"/>
    <property type="match status" value="1"/>
</dbReference>
<evidence type="ECO:0000313" key="11">
    <source>
        <dbReference type="Proteomes" id="UP000653477"/>
    </source>
</evidence>
<evidence type="ECO:0000256" key="4">
    <source>
        <dbReference type="ARBA" id="ARBA00022692"/>
    </source>
</evidence>
<dbReference type="Pfam" id="PF13715">
    <property type="entry name" value="CarbopepD_reg_2"/>
    <property type="match status" value="1"/>
</dbReference>
<dbReference type="Gene3D" id="2.170.130.10">
    <property type="entry name" value="TonB-dependent receptor, plug domain"/>
    <property type="match status" value="1"/>
</dbReference>
<keyword evidence="5 7" id="KW-0472">Membrane</keyword>
<name>A0ABQ2H7I4_9PORP</name>
<feature type="signal peptide" evidence="8">
    <location>
        <begin position="1"/>
        <end position="21"/>
    </location>
</feature>
<evidence type="ECO:0000256" key="1">
    <source>
        <dbReference type="ARBA" id="ARBA00004571"/>
    </source>
</evidence>
<keyword evidence="11" id="KW-1185">Reference proteome</keyword>
<dbReference type="Pfam" id="PF07715">
    <property type="entry name" value="Plug"/>
    <property type="match status" value="1"/>
</dbReference>
<sequence length="1066" mass="116382">MKRMKTVCSVLLVGLSLPGLALENAYATPVETAMTQTQDRKVAFTGTVQDSKGEAIIGATILVKGQAKGKGTLTDPKGHFVLSGLKVGSELVISCVGYKTQTVRWTGTPLTITLEDEMTQLSGVVVTALGIRREKKALGYAMQEVKGDQLMAVREPNITNALSGKVSGIQIIKGSSSPGSSSKIVLRGNSSLSGSNQPLIVVDGVPMDNTTGTTNNDFWNPAADMGNGLSDINAEDIESMTVLKGASAAALYGSRAGNGVIQIITKSGRKNNGLGVTISSSVGVERLFMVPRLQSQFGQGTDGAYKNDVSSSWGPRIEGQEYTKWDGTKTNMQAYDNVASYFKSPGIDLTENIAFSQMYDRTSIYSSLTRTDNKSHIPGASLGRTNMTLRATTKFGPSDRWSTDTKVQYIRSFVQNRPLNGANASNAFYTMYSLPRSMDIRDFEEARTPQGAMRWYGVGNQTNPYWASKYNLNNDTRDRFLISAALKYKITDWLNAELRVGSDQYSTRIERKTYAGSPIAGGGGKYETEQIKFYENNYSFLVSAQRDNVFGKLGLSGSVGGNLMERKHNGLRASVSQLIVPNLFSLTNGTDKPDNYESYSHKKINSLYGTAQLNWDGYFFLDGTLRNDWSSSLAKANRSFLYPSISTSLVITDMLRKMDVNAPSWLSFAKVRASAAQVGNDLEPYQLYSAYRIEKDPLGGTMANIDNVLYNDKVRSELIKSYELGLEMRFFDSRFGVDFAWYRTNATNQLIRLGMDPASGYDAKMINAGNIQNEGIEFMVTADIIRSEGLKWNAQLNLSHNENRIIKLYDGGGIESPVTEYNLGTYDNLKILAREGGKYGEIWGSSYKRVEDKTSDLYGKIITDENGLPIAGDEKKLGDQQPDLLAGLTNSFSFAGFDLSFLIDARFGGKMFSGTNHALQAGGAAAATVVNGARDKFVVDGAVESEVAGKTVYTKNTVEVTPQDYWGAIVGRSGNLGINEANIYDATSVRLRNIALSYTLPKSLLKNTPITKAKLGISCNNVWMIKSYMNGIDPESVFATGSNATGYEFASSPTTRSFLFNITLGF</sequence>
<dbReference type="SUPFAM" id="SSF49464">
    <property type="entry name" value="Carboxypeptidase regulatory domain-like"/>
    <property type="match status" value="1"/>
</dbReference>
<dbReference type="SUPFAM" id="SSF56935">
    <property type="entry name" value="Porins"/>
    <property type="match status" value="1"/>
</dbReference>
<evidence type="ECO:0000259" key="9">
    <source>
        <dbReference type="Pfam" id="PF07715"/>
    </source>
</evidence>
<dbReference type="NCBIfam" id="TIGR04057">
    <property type="entry name" value="SusC_RagA_signa"/>
    <property type="match status" value="1"/>
</dbReference>
<keyword evidence="6 7" id="KW-0998">Cell outer membrane</keyword>
<dbReference type="InterPro" id="IPR008969">
    <property type="entry name" value="CarboxyPept-like_regulatory"/>
</dbReference>
<evidence type="ECO:0000256" key="5">
    <source>
        <dbReference type="ARBA" id="ARBA00023136"/>
    </source>
</evidence>
<dbReference type="InterPro" id="IPR023996">
    <property type="entry name" value="TonB-dep_OMP_SusC/RagA"/>
</dbReference>
<evidence type="ECO:0000313" key="10">
    <source>
        <dbReference type="EMBL" id="GGM51855.1"/>
    </source>
</evidence>
<evidence type="ECO:0000256" key="2">
    <source>
        <dbReference type="ARBA" id="ARBA00022448"/>
    </source>
</evidence>